<organism evidence="2 3">
    <name type="scientific">Pseudobacter ginsenosidimutans</name>
    <dbReference type="NCBI Taxonomy" id="661488"/>
    <lineage>
        <taxon>Bacteria</taxon>
        <taxon>Pseudomonadati</taxon>
        <taxon>Bacteroidota</taxon>
        <taxon>Chitinophagia</taxon>
        <taxon>Chitinophagales</taxon>
        <taxon>Chitinophagaceae</taxon>
        <taxon>Pseudobacter</taxon>
    </lineage>
</organism>
<comment type="caution">
    <text evidence="2">The sequence shown here is derived from an EMBL/GenBank/DDBJ whole genome shotgun (WGS) entry which is preliminary data.</text>
</comment>
<dbReference type="RefSeq" id="WP_130542136.1">
    <property type="nucleotide sequence ID" value="NZ_CP042431.1"/>
</dbReference>
<reference evidence="2 3" key="1">
    <citation type="submission" date="2019-02" db="EMBL/GenBank/DDBJ databases">
        <title>Genomic Encyclopedia of Type Strains, Phase IV (KMG-IV): sequencing the most valuable type-strain genomes for metagenomic binning, comparative biology and taxonomic classification.</title>
        <authorList>
            <person name="Goeker M."/>
        </authorList>
    </citation>
    <scope>NUCLEOTIDE SEQUENCE [LARGE SCALE GENOMIC DNA]</scope>
    <source>
        <strain evidence="2 3">DSM 18116</strain>
    </source>
</reference>
<accession>A0A4Q7MT39</accession>
<keyword evidence="3" id="KW-1185">Reference proteome</keyword>
<protein>
    <recommendedName>
        <fullName evidence="4">Restriction endonuclease</fullName>
    </recommendedName>
</protein>
<feature type="coiled-coil region" evidence="1">
    <location>
        <begin position="208"/>
        <end position="242"/>
    </location>
</feature>
<dbReference type="EMBL" id="SGXA01000002">
    <property type="protein sequence ID" value="RZS71658.1"/>
    <property type="molecule type" value="Genomic_DNA"/>
</dbReference>
<gene>
    <name evidence="2" type="ORF">EV199_3566</name>
</gene>
<evidence type="ECO:0000256" key="1">
    <source>
        <dbReference type="SAM" id="Coils"/>
    </source>
</evidence>
<evidence type="ECO:0008006" key="4">
    <source>
        <dbReference type="Google" id="ProtNLM"/>
    </source>
</evidence>
<proteinExistence type="predicted"/>
<dbReference type="OrthoDB" id="741217at2"/>
<evidence type="ECO:0000313" key="2">
    <source>
        <dbReference type="EMBL" id="RZS71658.1"/>
    </source>
</evidence>
<sequence length="407" mass="47287">MKIAQVGTQFSQVTQIDFFSSSTFLEYDSLVISLNKIASASRNVRRDWFDNRKKHLVEFMAFKKVPIVYLAPSKDRVEITENNTFVIKYHSEILPVPKFETEAEAGKTISVIPKTPFTEFLEKYKTWFGYDRFYKHVVGTPIAVTPYTNKILAFYTDEAVFLPQIVSKDDRLEKDFLSELFECIIKVRFDSKNFKLPEWTETYFFPGEYEAKNKIEQLNSQIEILQNELAKSEVDIQAIREKKKLITASGNELEKKVEEIFKELGFEILQAERNRDDLIVRYGTDIAVVEIKGLTNSAGEKNAAQLEKWRATYLENKGVDPKGILLVNTYRDVPLIERNQPDFPDQMLRYAIGREHCLITTTQLLALYFETLRNPASKEQIVKSLFDTVGRYSNDYKWQNYINVLGS</sequence>
<name>A0A4Q7MT39_9BACT</name>
<evidence type="ECO:0000313" key="3">
    <source>
        <dbReference type="Proteomes" id="UP000293874"/>
    </source>
</evidence>
<keyword evidence="1" id="KW-0175">Coiled coil</keyword>
<dbReference type="Proteomes" id="UP000293874">
    <property type="component" value="Unassembled WGS sequence"/>
</dbReference>
<dbReference type="AlphaFoldDB" id="A0A4Q7MT39"/>